<name>A0A1X2G7Y0_9FUNG</name>
<evidence type="ECO:0000313" key="3">
    <source>
        <dbReference type="Proteomes" id="UP000242146"/>
    </source>
</evidence>
<keyword evidence="1" id="KW-0175">Coiled coil</keyword>
<feature type="coiled-coil region" evidence="1">
    <location>
        <begin position="98"/>
        <end position="139"/>
    </location>
</feature>
<protein>
    <submittedName>
        <fullName evidence="2">Uncharacterized protein</fullName>
    </submittedName>
</protein>
<reference evidence="2 3" key="1">
    <citation type="submission" date="2016-07" db="EMBL/GenBank/DDBJ databases">
        <title>Pervasive Adenine N6-methylation of Active Genes in Fungi.</title>
        <authorList>
            <consortium name="DOE Joint Genome Institute"/>
            <person name="Mondo S.J."/>
            <person name="Dannebaum R.O."/>
            <person name="Kuo R.C."/>
            <person name="Labutti K."/>
            <person name="Haridas S."/>
            <person name="Kuo A."/>
            <person name="Salamov A."/>
            <person name="Ahrendt S.R."/>
            <person name="Lipzen A."/>
            <person name="Sullivan W."/>
            <person name="Andreopoulos W.B."/>
            <person name="Clum A."/>
            <person name="Lindquist E."/>
            <person name="Daum C."/>
            <person name="Ramamoorthy G.K."/>
            <person name="Gryganskyi A."/>
            <person name="Culley D."/>
            <person name="Magnuson J.K."/>
            <person name="James T.Y."/>
            <person name="O'Malley M.A."/>
            <person name="Stajich J.E."/>
            <person name="Spatafora J.W."/>
            <person name="Visel A."/>
            <person name="Grigoriev I.V."/>
        </authorList>
    </citation>
    <scope>NUCLEOTIDE SEQUENCE [LARGE SCALE GENOMIC DNA]</scope>
    <source>
        <strain evidence="2 3">NRRL 3301</strain>
    </source>
</reference>
<dbReference type="Proteomes" id="UP000242146">
    <property type="component" value="Unassembled WGS sequence"/>
</dbReference>
<evidence type="ECO:0000256" key="1">
    <source>
        <dbReference type="SAM" id="Coils"/>
    </source>
</evidence>
<gene>
    <name evidence="2" type="ORF">DM01DRAFT_1339044</name>
</gene>
<accession>A0A1X2G7Y0</accession>
<organism evidence="2 3">
    <name type="scientific">Hesseltinella vesiculosa</name>
    <dbReference type="NCBI Taxonomy" id="101127"/>
    <lineage>
        <taxon>Eukaryota</taxon>
        <taxon>Fungi</taxon>
        <taxon>Fungi incertae sedis</taxon>
        <taxon>Mucoromycota</taxon>
        <taxon>Mucoromycotina</taxon>
        <taxon>Mucoromycetes</taxon>
        <taxon>Mucorales</taxon>
        <taxon>Cunninghamellaceae</taxon>
        <taxon>Hesseltinella</taxon>
    </lineage>
</organism>
<sequence length="298" mass="33706">MMSQVDSSQLSLLTHRGSAASTARRSVVGQETLSSLHKRHSTLLQQVQATQAQLLQQQQHRDHFDIWAKRLDLANGRMQRKMGHLHPNNSPTASAKDIVKLQRQSERLAAQLACLQETRTELTVRVQQARKQLARSQELTCFYEQQIRCLASTLPPSLLPPCPAPRPSCSLLTPPPTPSSKSQPLCDEVLDKYIASPPRLPVALPAHAPPDLLMYQQCLDLLLLAKQRMDQYLLGLYLHWSPVLADPDHPDRPLLPFSIPMDHLTKRVRQHLDQDQRLLTELQLTHAKQVTLPTLDLH</sequence>
<evidence type="ECO:0000313" key="2">
    <source>
        <dbReference type="EMBL" id="ORX47410.1"/>
    </source>
</evidence>
<dbReference type="AlphaFoldDB" id="A0A1X2G7Y0"/>
<dbReference type="EMBL" id="MCGT01000033">
    <property type="protein sequence ID" value="ORX47410.1"/>
    <property type="molecule type" value="Genomic_DNA"/>
</dbReference>
<comment type="caution">
    <text evidence="2">The sequence shown here is derived from an EMBL/GenBank/DDBJ whole genome shotgun (WGS) entry which is preliminary data.</text>
</comment>
<keyword evidence="3" id="KW-1185">Reference proteome</keyword>
<proteinExistence type="predicted"/>